<reference evidence="2" key="1">
    <citation type="journal article" date="2013" name="Genome Announc.">
        <title>Draft Genome Sequence of Agarivorans albus Strain MKT 106T, an Agarolytic Marine Bacterium.</title>
        <authorList>
            <person name="Yasuike M."/>
            <person name="Nakamura Y."/>
            <person name="Kai W."/>
            <person name="Fujiwara A."/>
            <person name="Fukui Y."/>
            <person name="Satomi M."/>
            <person name="Sano M."/>
        </authorList>
    </citation>
    <scope>NUCLEOTIDE SEQUENCE [LARGE SCALE GENOMIC DNA]</scope>
</reference>
<dbReference type="Proteomes" id="UP000014461">
    <property type="component" value="Unassembled WGS sequence"/>
</dbReference>
<gene>
    <name evidence="2" type="ORF">AALB_2462</name>
</gene>
<evidence type="ECO:0000313" key="3">
    <source>
        <dbReference type="Proteomes" id="UP000014461"/>
    </source>
</evidence>
<evidence type="ECO:0000256" key="1">
    <source>
        <dbReference type="SAM" id="Phobius"/>
    </source>
</evidence>
<dbReference type="EMBL" id="BARX01000016">
    <property type="protein sequence ID" value="GAD02382.1"/>
    <property type="molecule type" value="Genomic_DNA"/>
</dbReference>
<keyword evidence="3" id="KW-1185">Reference proteome</keyword>
<accession>R9PLY5</accession>
<feature type="transmembrane region" description="Helical" evidence="1">
    <location>
        <begin position="44"/>
        <end position="64"/>
    </location>
</feature>
<feature type="transmembrane region" description="Helical" evidence="1">
    <location>
        <begin position="70"/>
        <end position="90"/>
    </location>
</feature>
<proteinExistence type="predicted"/>
<dbReference type="NCBIfam" id="NF037970">
    <property type="entry name" value="vanZ_1"/>
    <property type="match status" value="1"/>
</dbReference>
<protein>
    <recommendedName>
        <fullName evidence="4">VanZ-like domain-containing protein</fullName>
    </recommendedName>
</protein>
<feature type="transmembrane region" description="Helical" evidence="1">
    <location>
        <begin position="15"/>
        <end position="32"/>
    </location>
</feature>
<dbReference type="AlphaFoldDB" id="R9PLY5"/>
<sequence>MFFVELEILLGGDSVVHFSAAFIVSTLVMMAVSDKLYRLKLVKLPLVFVVLCVVFAVDEGLQLFSAHRQFSWGDLGFNYAGLICAGVLVWRLRRPHVWQVAGEENVH</sequence>
<keyword evidence="1" id="KW-1133">Transmembrane helix</keyword>
<dbReference type="STRING" id="1331007.AALB_2462"/>
<keyword evidence="1" id="KW-0472">Membrane</keyword>
<comment type="caution">
    <text evidence="2">The sequence shown here is derived from an EMBL/GenBank/DDBJ whole genome shotgun (WGS) entry which is preliminary data.</text>
</comment>
<keyword evidence="1" id="KW-0812">Transmembrane</keyword>
<evidence type="ECO:0008006" key="4">
    <source>
        <dbReference type="Google" id="ProtNLM"/>
    </source>
</evidence>
<name>R9PLY5_AGAAL</name>
<evidence type="ECO:0000313" key="2">
    <source>
        <dbReference type="EMBL" id="GAD02382.1"/>
    </source>
</evidence>
<organism evidence="2 3">
    <name type="scientific">Agarivorans albus MKT 106</name>
    <dbReference type="NCBI Taxonomy" id="1331007"/>
    <lineage>
        <taxon>Bacteria</taxon>
        <taxon>Pseudomonadati</taxon>
        <taxon>Pseudomonadota</taxon>
        <taxon>Gammaproteobacteria</taxon>
        <taxon>Alteromonadales</taxon>
        <taxon>Alteromonadaceae</taxon>
        <taxon>Agarivorans</taxon>
    </lineage>
</organism>